<sequence>MRNCRIIPAVFVLGLVIALSLASLSYATSTAQGRGGRRGPMPTPERTANQGVGPFGTMAIRGVMLIDGTGGPPRGPTNIIVEDNRIARVGGSIPSDADYVVEADGMYLMPGFVDMHVHAGDTRTKNPPEYAYKLWLAHGVTTVRGVGLGPRGWTQREKERSDRNEIMAPRIFDYQRPNANTVEQARAWVQEAAIEGIDGMKMGSFRPEIMGALLDEAAKVGLGSTAHLAQTGVAQMNAIDAARLGLGTVTHYYGHFESLLKDYVVQPWPVDMNYNNEQHRFGQVARLWDKIYEPGSDQWWAYLKEHEKLNTVFDPTMTIYSSGRDVMRFREAEWHDQYTLPTLWDFYQPSRTSHGSYWFDWTTWDEIAWRNFYRVWMQMINDYKKIGGRVTTGSDSGFIYQTYGFGYVNELEMLQEAGFHPLEVIMAATMNGALTLHEPKGVPIEFGIVRNGLLADMVIVDANPLHNLKVLYGTGAIKLDDETGAVNRVGGVRWTIKDGIVYDAKAIMDEVAEMVEEQKASRNTAGQ</sequence>
<accession>A0A381Y8L9</accession>
<dbReference type="EMBL" id="UINC01017568">
    <property type="protein sequence ID" value="SVA72982.1"/>
    <property type="molecule type" value="Genomic_DNA"/>
</dbReference>
<dbReference type="InterPro" id="IPR051781">
    <property type="entry name" value="Metallo-dep_Hydrolase"/>
</dbReference>
<dbReference type="AlphaFoldDB" id="A0A381Y8L9"/>
<feature type="region of interest" description="Disordered" evidence="1">
    <location>
        <begin position="30"/>
        <end position="52"/>
    </location>
</feature>
<evidence type="ECO:0000313" key="2">
    <source>
        <dbReference type="EMBL" id="SVA72982.1"/>
    </source>
</evidence>
<dbReference type="PANTHER" id="PTHR43135">
    <property type="entry name" value="ALPHA-D-RIBOSE 1-METHYLPHOSPHONATE 5-TRIPHOSPHATE DIPHOSPHATASE"/>
    <property type="match status" value="1"/>
</dbReference>
<organism evidence="2">
    <name type="scientific">marine metagenome</name>
    <dbReference type="NCBI Taxonomy" id="408172"/>
    <lineage>
        <taxon>unclassified sequences</taxon>
        <taxon>metagenomes</taxon>
        <taxon>ecological metagenomes</taxon>
    </lineage>
</organism>
<dbReference type="Gene3D" id="2.30.40.10">
    <property type="entry name" value="Urease, subunit C, domain 1"/>
    <property type="match status" value="2"/>
</dbReference>
<reference evidence="2" key="1">
    <citation type="submission" date="2018-05" db="EMBL/GenBank/DDBJ databases">
        <authorList>
            <person name="Lanie J.A."/>
            <person name="Ng W.-L."/>
            <person name="Kazmierczak K.M."/>
            <person name="Andrzejewski T.M."/>
            <person name="Davidsen T.M."/>
            <person name="Wayne K.J."/>
            <person name="Tettelin H."/>
            <person name="Glass J.I."/>
            <person name="Rusch D."/>
            <person name="Podicherti R."/>
            <person name="Tsui H.-C.T."/>
            <person name="Winkler M.E."/>
        </authorList>
    </citation>
    <scope>NUCLEOTIDE SEQUENCE</scope>
</reference>
<evidence type="ECO:0000256" key="1">
    <source>
        <dbReference type="SAM" id="MobiDB-lite"/>
    </source>
</evidence>
<dbReference type="PANTHER" id="PTHR43135:SF3">
    <property type="entry name" value="ALPHA-D-RIBOSE 1-METHYLPHOSPHONATE 5-TRIPHOSPHATE DIPHOSPHATASE"/>
    <property type="match status" value="1"/>
</dbReference>
<proteinExistence type="predicted"/>
<evidence type="ECO:0008006" key="3">
    <source>
        <dbReference type="Google" id="ProtNLM"/>
    </source>
</evidence>
<dbReference type="InterPro" id="IPR032466">
    <property type="entry name" value="Metal_Hydrolase"/>
</dbReference>
<dbReference type="Gene3D" id="3.20.20.140">
    <property type="entry name" value="Metal-dependent hydrolases"/>
    <property type="match status" value="2"/>
</dbReference>
<gene>
    <name evidence="2" type="ORF">METZ01_LOCUS125836</name>
</gene>
<dbReference type="SUPFAM" id="SSF51338">
    <property type="entry name" value="Composite domain of metallo-dependent hydrolases"/>
    <property type="match status" value="1"/>
</dbReference>
<dbReference type="SUPFAM" id="SSF51556">
    <property type="entry name" value="Metallo-dependent hydrolases"/>
    <property type="match status" value="1"/>
</dbReference>
<dbReference type="GO" id="GO:0016810">
    <property type="term" value="F:hydrolase activity, acting on carbon-nitrogen (but not peptide) bonds"/>
    <property type="evidence" value="ECO:0007669"/>
    <property type="project" value="InterPro"/>
</dbReference>
<protein>
    <recommendedName>
        <fullName evidence="3">Amidohydrolase-related domain-containing protein</fullName>
    </recommendedName>
</protein>
<name>A0A381Y8L9_9ZZZZ</name>
<dbReference type="InterPro" id="IPR011059">
    <property type="entry name" value="Metal-dep_hydrolase_composite"/>
</dbReference>